<name>A0ABR7FUP6_9FIRM</name>
<evidence type="ECO:0000256" key="3">
    <source>
        <dbReference type="ARBA" id="ARBA00022723"/>
    </source>
</evidence>
<comment type="similarity">
    <text evidence="2">Belongs to the HAD-like hydrolase superfamily. CbbY/CbbZ/Gph/YieH family.</text>
</comment>
<dbReference type="Gene3D" id="1.10.150.240">
    <property type="entry name" value="Putative phosphatase, domain 2"/>
    <property type="match status" value="1"/>
</dbReference>
<proteinExistence type="inferred from homology"/>
<dbReference type="RefSeq" id="WP_024728925.1">
    <property type="nucleotide sequence ID" value="NZ_JACOOS010000025.1"/>
</dbReference>
<evidence type="ECO:0000256" key="4">
    <source>
        <dbReference type="ARBA" id="ARBA00022842"/>
    </source>
</evidence>
<dbReference type="PANTHER" id="PTHR46193:SF18">
    <property type="entry name" value="HEXITOL PHOSPHATASE B"/>
    <property type="match status" value="1"/>
</dbReference>
<dbReference type="Gene3D" id="3.40.50.1000">
    <property type="entry name" value="HAD superfamily/HAD-like"/>
    <property type="match status" value="1"/>
</dbReference>
<evidence type="ECO:0000256" key="2">
    <source>
        <dbReference type="ARBA" id="ARBA00006171"/>
    </source>
</evidence>
<dbReference type="InterPro" id="IPR036412">
    <property type="entry name" value="HAD-like_sf"/>
</dbReference>
<dbReference type="Proteomes" id="UP000635828">
    <property type="component" value="Unassembled WGS sequence"/>
</dbReference>
<keyword evidence="3" id="KW-0479">Metal-binding</keyword>
<gene>
    <name evidence="6" type="ORF">H8S22_15490</name>
</gene>
<keyword evidence="4" id="KW-0460">Magnesium</keyword>
<dbReference type="EMBL" id="JACOOS010000025">
    <property type="protein sequence ID" value="MBC5678923.1"/>
    <property type="molecule type" value="Genomic_DNA"/>
</dbReference>
<keyword evidence="5" id="KW-0119">Carbohydrate metabolism</keyword>
<comment type="cofactor">
    <cofactor evidence="1">
        <name>Mg(2+)</name>
        <dbReference type="ChEBI" id="CHEBI:18420"/>
    </cofactor>
</comment>
<comment type="caution">
    <text evidence="6">The sequence shown here is derived from an EMBL/GenBank/DDBJ whole genome shotgun (WGS) entry which is preliminary data.</text>
</comment>
<evidence type="ECO:0000256" key="1">
    <source>
        <dbReference type="ARBA" id="ARBA00001946"/>
    </source>
</evidence>
<dbReference type="InterPro" id="IPR023198">
    <property type="entry name" value="PGP-like_dom2"/>
</dbReference>
<reference evidence="6 7" key="1">
    <citation type="submission" date="2020-08" db="EMBL/GenBank/DDBJ databases">
        <title>Genome public.</title>
        <authorList>
            <person name="Liu C."/>
            <person name="Sun Q."/>
        </authorList>
    </citation>
    <scope>NUCLEOTIDE SEQUENCE [LARGE SCALE GENOMIC DNA]</scope>
    <source>
        <strain evidence="6 7">NSJ-7</strain>
    </source>
</reference>
<dbReference type="InterPro" id="IPR023214">
    <property type="entry name" value="HAD_sf"/>
</dbReference>
<evidence type="ECO:0000256" key="5">
    <source>
        <dbReference type="ARBA" id="ARBA00023277"/>
    </source>
</evidence>
<evidence type="ECO:0000313" key="6">
    <source>
        <dbReference type="EMBL" id="MBC5678923.1"/>
    </source>
</evidence>
<sequence length="221" mass="25884">MVDYKGVIFDFNGTLFFDNDKHVLAWNEISRLLRGCDITDEELHGKFNGTPNDQIIKYMTDGKASLEEVKEYSSKKEAFYREFCKKDKEHFHLVKGSVEYFEWLTNHKFPYTIASASIKENIDFFRESFHLDKYIDPKKLVYDDGTYENKIQMFLDASKKIGVEMKDILVIEDSFSGIKNAYKAGCGKILVVCEKEKEEEYKNLPGVLGTMQDFEHIYDFF</sequence>
<dbReference type="InterPro" id="IPR051600">
    <property type="entry name" value="Beta-PGM-like"/>
</dbReference>
<dbReference type="InterPro" id="IPR041492">
    <property type="entry name" value="HAD_2"/>
</dbReference>
<protein>
    <submittedName>
        <fullName evidence="6">HAD family phosphatase</fullName>
    </submittedName>
</protein>
<dbReference type="SUPFAM" id="SSF56784">
    <property type="entry name" value="HAD-like"/>
    <property type="match status" value="1"/>
</dbReference>
<accession>A0ABR7FUP6</accession>
<evidence type="ECO:0000313" key="7">
    <source>
        <dbReference type="Proteomes" id="UP000635828"/>
    </source>
</evidence>
<keyword evidence="7" id="KW-1185">Reference proteome</keyword>
<dbReference type="PANTHER" id="PTHR46193">
    <property type="entry name" value="6-PHOSPHOGLUCONATE PHOSPHATASE"/>
    <property type="match status" value="1"/>
</dbReference>
<dbReference type="Pfam" id="PF13419">
    <property type="entry name" value="HAD_2"/>
    <property type="match status" value="1"/>
</dbReference>
<organism evidence="6 7">
    <name type="scientific">Anaerostipes hominis</name>
    <name type="common">ex Liu et al. 2021</name>
    <dbReference type="NCBI Taxonomy" id="2763018"/>
    <lineage>
        <taxon>Bacteria</taxon>
        <taxon>Bacillati</taxon>
        <taxon>Bacillota</taxon>
        <taxon>Clostridia</taxon>
        <taxon>Lachnospirales</taxon>
        <taxon>Lachnospiraceae</taxon>
        <taxon>Anaerostipes</taxon>
    </lineage>
</organism>
<dbReference type="CDD" id="cd07505">
    <property type="entry name" value="HAD_BPGM-like"/>
    <property type="match status" value="1"/>
</dbReference>